<comment type="caution">
    <text evidence="1">The sequence shown here is derived from an EMBL/GenBank/DDBJ whole genome shotgun (WGS) entry which is preliminary data.</text>
</comment>
<proteinExistence type="predicted"/>
<name>A0A5J4R7S6_9ZZZZ</name>
<evidence type="ECO:0000313" key="1">
    <source>
        <dbReference type="EMBL" id="KAA6329140.1"/>
    </source>
</evidence>
<protein>
    <submittedName>
        <fullName evidence="1">Uncharacterized protein</fullName>
    </submittedName>
</protein>
<gene>
    <name evidence="1" type="ORF">EZS27_022032</name>
</gene>
<dbReference type="AlphaFoldDB" id="A0A5J4R7S6"/>
<accession>A0A5J4R7S6</accession>
<organism evidence="1">
    <name type="scientific">termite gut metagenome</name>
    <dbReference type="NCBI Taxonomy" id="433724"/>
    <lineage>
        <taxon>unclassified sequences</taxon>
        <taxon>metagenomes</taxon>
        <taxon>organismal metagenomes</taxon>
    </lineage>
</organism>
<feature type="non-terminal residue" evidence="1">
    <location>
        <position position="1"/>
    </location>
</feature>
<dbReference type="EMBL" id="SNRY01001697">
    <property type="protein sequence ID" value="KAA6329140.1"/>
    <property type="molecule type" value="Genomic_DNA"/>
</dbReference>
<reference evidence="1" key="1">
    <citation type="submission" date="2019-03" db="EMBL/GenBank/DDBJ databases">
        <title>Single cell metagenomics reveals metabolic interactions within the superorganism composed of flagellate Streblomastix strix and complex community of Bacteroidetes bacteria on its surface.</title>
        <authorList>
            <person name="Treitli S.C."/>
            <person name="Kolisko M."/>
            <person name="Husnik F."/>
            <person name="Keeling P."/>
            <person name="Hampl V."/>
        </authorList>
    </citation>
    <scope>NUCLEOTIDE SEQUENCE</scope>
    <source>
        <strain evidence="1">STM</strain>
    </source>
</reference>
<sequence>VINSTGGIAEKNSSTDWLRLPLLGLLISNPIFTTGRYADNHLEIYCTLYITL</sequence>